<organism evidence="1 2">
    <name type="scientific">Solihabitans fulvus</name>
    <dbReference type="NCBI Taxonomy" id="1892852"/>
    <lineage>
        <taxon>Bacteria</taxon>
        <taxon>Bacillati</taxon>
        <taxon>Actinomycetota</taxon>
        <taxon>Actinomycetes</taxon>
        <taxon>Pseudonocardiales</taxon>
        <taxon>Pseudonocardiaceae</taxon>
        <taxon>Solihabitans</taxon>
    </lineage>
</organism>
<reference evidence="1 2" key="2">
    <citation type="submission" date="2019-09" db="EMBL/GenBank/DDBJ databases">
        <authorList>
            <person name="Jin C."/>
        </authorList>
    </citation>
    <scope>NUCLEOTIDE SEQUENCE [LARGE SCALE GENOMIC DNA]</scope>
    <source>
        <strain evidence="1 2">AN110305</strain>
    </source>
</reference>
<dbReference type="AlphaFoldDB" id="A0A5B2WWC9"/>
<comment type="caution">
    <text evidence="1">The sequence shown here is derived from an EMBL/GenBank/DDBJ whole genome shotgun (WGS) entry which is preliminary data.</text>
</comment>
<protein>
    <submittedName>
        <fullName evidence="1">Uncharacterized protein</fullName>
    </submittedName>
</protein>
<evidence type="ECO:0000313" key="2">
    <source>
        <dbReference type="Proteomes" id="UP000323454"/>
    </source>
</evidence>
<sequence>MAGLAGYQFWVSLGGSSVEPYDVDDIVDVVALSEELLDDIEDWDEHYRDLTRRASADDLEPSRHPDLAALTAEGRALGRRLRAEVPPAMQVYHHPLGAAGYELIAADAECA</sequence>
<reference evidence="1 2" key="1">
    <citation type="submission" date="2019-09" db="EMBL/GenBank/DDBJ databases">
        <title>Goodfellowia gen. nov., a new genus of the Pseudonocardineae related to Actinoalloteichus, containing Goodfellowia coeruleoviolacea gen. nov., comb. nov. gen. nov., comb. nov.</title>
        <authorList>
            <person name="Labeda D."/>
        </authorList>
    </citation>
    <scope>NUCLEOTIDE SEQUENCE [LARGE SCALE GENOMIC DNA]</scope>
    <source>
        <strain evidence="1 2">AN110305</strain>
    </source>
</reference>
<proteinExistence type="predicted"/>
<dbReference type="EMBL" id="VUOB01000059">
    <property type="protein sequence ID" value="KAA2254962.1"/>
    <property type="molecule type" value="Genomic_DNA"/>
</dbReference>
<name>A0A5B2WWC9_9PSEU</name>
<dbReference type="Proteomes" id="UP000323454">
    <property type="component" value="Unassembled WGS sequence"/>
</dbReference>
<evidence type="ECO:0000313" key="1">
    <source>
        <dbReference type="EMBL" id="KAA2254962.1"/>
    </source>
</evidence>
<accession>A0A5B2WWC9</accession>
<dbReference type="RefSeq" id="WP_149853150.1">
    <property type="nucleotide sequence ID" value="NZ_VUOB01000059.1"/>
</dbReference>
<keyword evidence="2" id="KW-1185">Reference proteome</keyword>
<gene>
    <name evidence="1" type="ORF">F0L68_29775</name>
</gene>